<gene>
    <name evidence="2" type="ORF">DW889_11875</name>
    <name evidence="1" type="ORF">DWV77_15715</name>
</gene>
<proteinExistence type="predicted"/>
<reference evidence="3 4" key="1">
    <citation type="submission" date="2018-08" db="EMBL/GenBank/DDBJ databases">
        <title>A genome reference for cultivated species of the human gut microbiota.</title>
        <authorList>
            <person name="Zou Y."/>
            <person name="Xue W."/>
            <person name="Luo G."/>
        </authorList>
    </citation>
    <scope>NUCLEOTIDE SEQUENCE [LARGE SCALE GENOMIC DNA]</scope>
    <source>
        <strain evidence="1 4">AF12-7</strain>
        <strain evidence="2 3">AM40-34</strain>
    </source>
</reference>
<dbReference type="EMBL" id="QSGN01000031">
    <property type="protein sequence ID" value="RHB27247.1"/>
    <property type="molecule type" value="Genomic_DNA"/>
</dbReference>
<evidence type="ECO:0000313" key="2">
    <source>
        <dbReference type="EMBL" id="RHB27247.1"/>
    </source>
</evidence>
<organism evidence="2 3">
    <name type="scientific">Bacteroides stercoris</name>
    <dbReference type="NCBI Taxonomy" id="46506"/>
    <lineage>
        <taxon>Bacteria</taxon>
        <taxon>Pseudomonadati</taxon>
        <taxon>Bacteroidota</taxon>
        <taxon>Bacteroidia</taxon>
        <taxon>Bacteroidales</taxon>
        <taxon>Bacteroidaceae</taxon>
        <taxon>Bacteroides</taxon>
    </lineage>
</organism>
<dbReference type="RefSeq" id="WP_117859200.1">
    <property type="nucleotide sequence ID" value="NZ_JAQPYZ010000008.1"/>
</dbReference>
<sequence length="167" mass="17865">MDKLIFGMSQVKFCGLEIGWFDEQGVTPAGTAATQVDIYAAQVKDGPVATITSNPGKKAFTGNLIDMSAENLVNTIGGSKDDQGNWEPPEKWEKTGVMDIVCDSGHTIRLYKAKVTGNDFGGGVNSQGVLSVQLNIEVMKDENGKRMKIFAPGIDPETGKPKPSEEA</sequence>
<dbReference type="Proteomes" id="UP000285150">
    <property type="component" value="Unassembled WGS sequence"/>
</dbReference>
<comment type="caution">
    <text evidence="2">The sequence shown here is derived from an EMBL/GenBank/DDBJ whole genome shotgun (WGS) entry which is preliminary data.</text>
</comment>
<name>A0A413V1D7_BACSE</name>
<evidence type="ECO:0008006" key="5">
    <source>
        <dbReference type="Google" id="ProtNLM"/>
    </source>
</evidence>
<protein>
    <recommendedName>
        <fullName evidence="5">Type VI secretion system tube protein Hcp</fullName>
    </recommendedName>
</protein>
<evidence type="ECO:0000313" key="4">
    <source>
        <dbReference type="Proteomes" id="UP000285150"/>
    </source>
</evidence>
<accession>A0A413V1D7</accession>
<dbReference type="AlphaFoldDB" id="A0A413V1D7"/>
<evidence type="ECO:0000313" key="1">
    <source>
        <dbReference type="EMBL" id="RGW31818.1"/>
    </source>
</evidence>
<evidence type="ECO:0000313" key="3">
    <source>
        <dbReference type="Proteomes" id="UP000283482"/>
    </source>
</evidence>
<dbReference type="EMBL" id="QSAF01000027">
    <property type="protein sequence ID" value="RGW31818.1"/>
    <property type="molecule type" value="Genomic_DNA"/>
</dbReference>
<dbReference type="Proteomes" id="UP000283482">
    <property type="component" value="Unassembled WGS sequence"/>
</dbReference>